<sequence length="1015" mass="113847">MSTSKSDLPDVPRRSGDPASASKSVLTSYSTSCSPDKPAKASKFKPPRSFAPINRGPPSPSTPAFPSKRLSSDPETPPPSTTIQTKRPKCHTGNEKENRFSQETPLVGVTNLTYRSTPASSQKKIVECIDVDHDPPSSSDRPSDITREFLEENEQQLQSRVEDLGFIQDLLEVHIRRGPVPPAEFRHIIDICSQRRRRINEILDNRSESTRKSPSSGGSQLPTVAPPNTLSYKPILPHNSMSLQPNSESQQGKTPIIILDEDDDDNTILDGSPDSNHNTGQRLPPVRQQAPGLSASPSVVLIDAPVVTSQTNPARVTRSREEDMMKILRDVFMLTHFRPNQREAIEAALDGKDVFILLPTGGGKSLCYQLPAVCTTGTTRGVTIVISPLIALIKDQVDGLKQKGVDAVSVTSGEDSQSTLSRLRRSGRKPQLLYIAPERLHQNDTMRNIITQLYQSGQLARFVIDEAHCISTWGRDFREAYKSLDQLRKRYPDVPIMALTATADQRVRDDILGQLGIHDCLQILQSSNRANLHYEVRLRRGNGLAQIAEWIQNTHKGETGIIYAWKRDDCEKFAEELRSKYNLSAEHYHAGIEESAKTQTQENWLSGRTKIIVATIAFGMGIDKPDVRYVVHQTLPRSFDGYYQETGRAGRDGNPADCMLYWNAGDYGKRMSLIHSGDLDDREKQHQLEQLQEVREFCDNEMECRRQQILRHFGERFDPQHCRKRCDVCLRDEATVEHDFTDAANNLLQIVSDLTVNGDTLSKTMLVDVFRGANKKEVKSRGLQNNPLFGTGKSYNKDLVTRIIDQLVKQGGLDWSFVRKDTWSVKYIILGLNAKGFKKRKFSLILQVKAAEPQNSTLLKNGASTSLNPRETTKKPETRGTSEHRYEPLYVDSSGEEDQMEDIRPSLPLSGPAGATAVSVSPPDSVLTRCFDELLQARNEIAIKNKFANPDDLIHETSIHHLSLLTVEGECSIFHWEGTLFNLDRFRGLETLHARIRRAQRYVQALRKAVPCDLA</sequence>
<protein>
    <submittedName>
        <fullName evidence="1">ATP-dependent DNA helicase</fullName>
    </submittedName>
</protein>
<organism evidence="1 2">
    <name type="scientific">Thelephora ganbajun</name>
    <name type="common">Ganba fungus</name>
    <dbReference type="NCBI Taxonomy" id="370292"/>
    <lineage>
        <taxon>Eukaryota</taxon>
        <taxon>Fungi</taxon>
        <taxon>Dikarya</taxon>
        <taxon>Basidiomycota</taxon>
        <taxon>Agaricomycotina</taxon>
        <taxon>Agaricomycetes</taxon>
        <taxon>Thelephorales</taxon>
        <taxon>Thelephoraceae</taxon>
        <taxon>Thelephora</taxon>
    </lineage>
</organism>
<reference evidence="1" key="1">
    <citation type="submission" date="2019-10" db="EMBL/GenBank/DDBJ databases">
        <authorList>
            <consortium name="DOE Joint Genome Institute"/>
            <person name="Kuo A."/>
            <person name="Miyauchi S."/>
            <person name="Kiss E."/>
            <person name="Drula E."/>
            <person name="Kohler A."/>
            <person name="Sanchez-Garcia M."/>
            <person name="Andreopoulos B."/>
            <person name="Barry K.W."/>
            <person name="Bonito G."/>
            <person name="Buee M."/>
            <person name="Carver A."/>
            <person name="Chen C."/>
            <person name="Cichocki N."/>
            <person name="Clum A."/>
            <person name="Culley D."/>
            <person name="Crous P.W."/>
            <person name="Fauchery L."/>
            <person name="Girlanda M."/>
            <person name="Hayes R."/>
            <person name="Keri Z."/>
            <person name="Labutti K."/>
            <person name="Lipzen A."/>
            <person name="Lombard V."/>
            <person name="Magnuson J."/>
            <person name="Maillard F."/>
            <person name="Morin E."/>
            <person name="Murat C."/>
            <person name="Nolan M."/>
            <person name="Ohm R."/>
            <person name="Pangilinan J."/>
            <person name="Pereira M."/>
            <person name="Perotto S."/>
            <person name="Peter M."/>
            <person name="Riley R."/>
            <person name="Sitrit Y."/>
            <person name="Stielow B."/>
            <person name="Szollosi G."/>
            <person name="Zifcakova L."/>
            <person name="Stursova M."/>
            <person name="Spatafora J.W."/>
            <person name="Tedersoo L."/>
            <person name="Vaario L.-M."/>
            <person name="Yamada A."/>
            <person name="Yan M."/>
            <person name="Wang P."/>
            <person name="Xu J."/>
            <person name="Bruns T."/>
            <person name="Baldrian P."/>
            <person name="Vilgalys R."/>
            <person name="Henrissat B."/>
            <person name="Grigoriev I.V."/>
            <person name="Hibbett D."/>
            <person name="Nagy L.G."/>
            <person name="Martin F.M."/>
        </authorList>
    </citation>
    <scope>NUCLEOTIDE SEQUENCE</scope>
    <source>
        <strain evidence="1">P2</strain>
    </source>
</reference>
<evidence type="ECO:0000313" key="2">
    <source>
        <dbReference type="Proteomes" id="UP000886501"/>
    </source>
</evidence>
<accession>A0ACB6ZTA6</accession>
<dbReference type="Proteomes" id="UP000886501">
    <property type="component" value="Unassembled WGS sequence"/>
</dbReference>
<name>A0ACB6ZTA6_THEGA</name>
<keyword evidence="1" id="KW-0547">Nucleotide-binding</keyword>
<dbReference type="EMBL" id="MU117965">
    <property type="protein sequence ID" value="KAF9653020.1"/>
    <property type="molecule type" value="Genomic_DNA"/>
</dbReference>
<comment type="caution">
    <text evidence="1">The sequence shown here is derived from an EMBL/GenBank/DDBJ whole genome shotgun (WGS) entry which is preliminary data.</text>
</comment>
<keyword evidence="1" id="KW-0347">Helicase</keyword>
<keyword evidence="1" id="KW-0067">ATP-binding</keyword>
<keyword evidence="2" id="KW-1185">Reference proteome</keyword>
<gene>
    <name evidence="1" type="ORF">BDM02DRAFT_2092911</name>
</gene>
<proteinExistence type="predicted"/>
<evidence type="ECO:0000313" key="1">
    <source>
        <dbReference type="EMBL" id="KAF9653020.1"/>
    </source>
</evidence>
<reference evidence="1" key="2">
    <citation type="journal article" date="2020" name="Nat. Commun.">
        <title>Large-scale genome sequencing of mycorrhizal fungi provides insights into the early evolution of symbiotic traits.</title>
        <authorList>
            <person name="Miyauchi S."/>
            <person name="Kiss E."/>
            <person name="Kuo A."/>
            <person name="Drula E."/>
            <person name="Kohler A."/>
            <person name="Sanchez-Garcia M."/>
            <person name="Morin E."/>
            <person name="Andreopoulos B."/>
            <person name="Barry K.W."/>
            <person name="Bonito G."/>
            <person name="Buee M."/>
            <person name="Carver A."/>
            <person name="Chen C."/>
            <person name="Cichocki N."/>
            <person name="Clum A."/>
            <person name="Culley D."/>
            <person name="Crous P.W."/>
            <person name="Fauchery L."/>
            <person name="Girlanda M."/>
            <person name="Hayes R.D."/>
            <person name="Keri Z."/>
            <person name="LaButti K."/>
            <person name="Lipzen A."/>
            <person name="Lombard V."/>
            <person name="Magnuson J."/>
            <person name="Maillard F."/>
            <person name="Murat C."/>
            <person name="Nolan M."/>
            <person name="Ohm R.A."/>
            <person name="Pangilinan J."/>
            <person name="Pereira M.F."/>
            <person name="Perotto S."/>
            <person name="Peter M."/>
            <person name="Pfister S."/>
            <person name="Riley R."/>
            <person name="Sitrit Y."/>
            <person name="Stielow J.B."/>
            <person name="Szollosi G."/>
            <person name="Zifcakova L."/>
            <person name="Stursova M."/>
            <person name="Spatafora J.W."/>
            <person name="Tedersoo L."/>
            <person name="Vaario L.M."/>
            <person name="Yamada A."/>
            <person name="Yan M."/>
            <person name="Wang P."/>
            <person name="Xu J."/>
            <person name="Bruns T."/>
            <person name="Baldrian P."/>
            <person name="Vilgalys R."/>
            <person name="Dunand C."/>
            <person name="Henrissat B."/>
            <person name="Grigoriev I.V."/>
            <person name="Hibbett D."/>
            <person name="Nagy L.G."/>
            <person name="Martin F.M."/>
        </authorList>
    </citation>
    <scope>NUCLEOTIDE SEQUENCE</scope>
    <source>
        <strain evidence="1">P2</strain>
    </source>
</reference>
<keyword evidence="1" id="KW-0378">Hydrolase</keyword>